<protein>
    <submittedName>
        <fullName evidence="2">Uncharacterized protein</fullName>
    </submittedName>
</protein>
<name>A0AAD5QZX8_PARTN</name>
<feature type="transmembrane region" description="Helical" evidence="1">
    <location>
        <begin position="24"/>
        <end position="43"/>
    </location>
</feature>
<dbReference type="Proteomes" id="UP001196413">
    <property type="component" value="Unassembled WGS sequence"/>
</dbReference>
<keyword evidence="1" id="KW-0472">Membrane</keyword>
<organism evidence="2 3">
    <name type="scientific">Parelaphostrongylus tenuis</name>
    <name type="common">Meningeal worm</name>
    <dbReference type="NCBI Taxonomy" id="148309"/>
    <lineage>
        <taxon>Eukaryota</taxon>
        <taxon>Metazoa</taxon>
        <taxon>Ecdysozoa</taxon>
        <taxon>Nematoda</taxon>
        <taxon>Chromadorea</taxon>
        <taxon>Rhabditida</taxon>
        <taxon>Rhabditina</taxon>
        <taxon>Rhabditomorpha</taxon>
        <taxon>Strongyloidea</taxon>
        <taxon>Metastrongylidae</taxon>
        <taxon>Parelaphostrongylus</taxon>
    </lineage>
</organism>
<keyword evidence="3" id="KW-1185">Reference proteome</keyword>
<reference evidence="2" key="1">
    <citation type="submission" date="2021-06" db="EMBL/GenBank/DDBJ databases">
        <title>Parelaphostrongylus tenuis whole genome reference sequence.</title>
        <authorList>
            <person name="Garwood T.J."/>
            <person name="Larsen P.A."/>
            <person name="Fountain-Jones N.M."/>
            <person name="Garbe J.R."/>
            <person name="Macchietto M.G."/>
            <person name="Kania S.A."/>
            <person name="Gerhold R.W."/>
            <person name="Richards J.E."/>
            <person name="Wolf T.M."/>
        </authorList>
    </citation>
    <scope>NUCLEOTIDE SEQUENCE</scope>
    <source>
        <strain evidence="2">MNPRO001-30</strain>
        <tissue evidence="2">Meninges</tissue>
    </source>
</reference>
<comment type="caution">
    <text evidence="2">The sequence shown here is derived from an EMBL/GenBank/DDBJ whole genome shotgun (WGS) entry which is preliminary data.</text>
</comment>
<keyword evidence="1" id="KW-0812">Transmembrane</keyword>
<dbReference type="AlphaFoldDB" id="A0AAD5QZX8"/>
<evidence type="ECO:0000313" key="2">
    <source>
        <dbReference type="EMBL" id="KAJ1367035.1"/>
    </source>
</evidence>
<proteinExistence type="predicted"/>
<accession>A0AAD5QZX8</accession>
<gene>
    <name evidence="2" type="ORF">KIN20_027870</name>
</gene>
<evidence type="ECO:0000313" key="3">
    <source>
        <dbReference type="Proteomes" id="UP001196413"/>
    </source>
</evidence>
<evidence type="ECO:0000256" key="1">
    <source>
        <dbReference type="SAM" id="Phobius"/>
    </source>
</evidence>
<sequence length="50" mass="5636">MADISTTSPSTQPFCEVNGIRSTYAVLLHVLNAMFIISSFTIMERERISR</sequence>
<dbReference type="EMBL" id="JAHQIW010005749">
    <property type="protein sequence ID" value="KAJ1367035.1"/>
    <property type="molecule type" value="Genomic_DNA"/>
</dbReference>
<keyword evidence="1" id="KW-1133">Transmembrane helix</keyword>